<accession>A0A965ZCC8</accession>
<organism evidence="1 2">
    <name type="scientific">Mucilaginibacter agri</name>
    <dbReference type="NCBI Taxonomy" id="2695265"/>
    <lineage>
        <taxon>Bacteria</taxon>
        <taxon>Pseudomonadati</taxon>
        <taxon>Bacteroidota</taxon>
        <taxon>Sphingobacteriia</taxon>
        <taxon>Sphingobacteriales</taxon>
        <taxon>Sphingobacteriaceae</taxon>
        <taxon>Mucilaginibacter</taxon>
    </lineage>
</organism>
<dbReference type="EMBL" id="WWEO01000038">
    <property type="protein sequence ID" value="NCD68418.1"/>
    <property type="molecule type" value="Genomic_DNA"/>
</dbReference>
<evidence type="ECO:0000313" key="1">
    <source>
        <dbReference type="EMBL" id="NCD68418.1"/>
    </source>
</evidence>
<name>A0A965ZCC8_9SPHI</name>
<proteinExistence type="predicted"/>
<sequence length="170" mass="19057">MAKSVITLCYRKIIDGSCTKPWDKLVFEASYMEFKMQAQNFSAGTSYNSYAQLLASVPNVNRLAGLVTPAITGYVSQLNNVMPDLLNNIGKRFIKFNDFQLEIINSDINDKAKHQIAVNFFSAPLIWHKTISNLLLVSEFNKEAQQEGGLTGSNLFQLQPYVNIVTISQL</sequence>
<dbReference type="AlphaFoldDB" id="A0A965ZCC8"/>
<comment type="caution">
    <text evidence="1">The sequence shown here is derived from an EMBL/GenBank/DDBJ whole genome shotgun (WGS) entry which is preliminary data.</text>
</comment>
<evidence type="ECO:0000313" key="2">
    <source>
        <dbReference type="Proteomes" id="UP000638732"/>
    </source>
</evidence>
<protein>
    <submittedName>
        <fullName evidence="1">Uncharacterized protein</fullName>
    </submittedName>
</protein>
<dbReference type="Proteomes" id="UP000638732">
    <property type="component" value="Unassembled WGS sequence"/>
</dbReference>
<dbReference type="RefSeq" id="WP_166584445.1">
    <property type="nucleotide sequence ID" value="NZ_WWEO01000038.1"/>
</dbReference>
<keyword evidence="2" id="KW-1185">Reference proteome</keyword>
<gene>
    <name evidence="1" type="ORF">GSY63_03530</name>
</gene>
<reference evidence="1" key="2">
    <citation type="submission" date="2020-10" db="EMBL/GenBank/DDBJ databases">
        <title>Mucilaginibacter sp. nov., isolated from soil.</title>
        <authorList>
            <person name="Jeon C.O."/>
        </authorList>
    </citation>
    <scope>NUCLEOTIDE SEQUENCE</scope>
    <source>
        <strain evidence="1">R11</strain>
    </source>
</reference>
<reference evidence="1" key="1">
    <citation type="submission" date="2020-01" db="EMBL/GenBank/DDBJ databases">
        <authorList>
            <person name="Seo Y.L."/>
        </authorList>
    </citation>
    <scope>NUCLEOTIDE SEQUENCE</scope>
    <source>
        <strain evidence="1">R11</strain>
    </source>
</reference>